<dbReference type="RefSeq" id="YP_009285364.1">
    <property type="nucleotide sequence ID" value="NC_031056.1"/>
</dbReference>
<keyword evidence="3" id="KW-1185">Reference proteome</keyword>
<keyword evidence="1" id="KW-0175">Coiled coil</keyword>
<proteinExistence type="predicted"/>
<feature type="coiled-coil region" evidence="1">
    <location>
        <begin position="68"/>
        <end position="95"/>
    </location>
</feature>
<dbReference type="EMBL" id="KU577463">
    <property type="protein sequence ID" value="AMO25875.1"/>
    <property type="molecule type" value="Genomic_DNA"/>
</dbReference>
<evidence type="ECO:0000256" key="1">
    <source>
        <dbReference type="SAM" id="Coils"/>
    </source>
</evidence>
<name>A0A140HLL3_9CAUD</name>
<organism evidence="2 3">
    <name type="scientific">Bacillus phage Deep Blue</name>
    <dbReference type="NCBI Taxonomy" id="1792245"/>
    <lineage>
        <taxon>Viruses</taxon>
        <taxon>Duplodnaviria</taxon>
        <taxon>Heunggongvirae</taxon>
        <taxon>Uroviricota</taxon>
        <taxon>Caudoviricetes</taxon>
        <taxon>Herelleviridae</taxon>
        <taxon>Bastillevirinae</taxon>
        <taxon>Caeruleovirus</taxon>
        <taxon>Caeruleovirus deepblue</taxon>
    </lineage>
</organism>
<dbReference type="KEGG" id="vg:29081831"/>
<evidence type="ECO:0000313" key="2">
    <source>
        <dbReference type="EMBL" id="AMO25875.1"/>
    </source>
</evidence>
<evidence type="ECO:0000313" key="3">
    <source>
        <dbReference type="Proteomes" id="UP000201785"/>
    </source>
</evidence>
<protein>
    <submittedName>
        <fullName evidence="2">Uncharacterized protein</fullName>
    </submittedName>
</protein>
<sequence length="102" mass="11637">MTVIIVNGWFDNCGAETIYAGHDLQGAKAVARNSPRDEFELQVWVSGIQVETYESYDGVRWELTFDKQAKVKEEVDHLRDKLEEAEKELEVFKDAVLFGGNI</sequence>
<dbReference type="OrthoDB" id="24149at10239"/>
<reference evidence="2 3" key="1">
    <citation type="journal article" date="2016" name="Genome Announc.">
        <title>Complete Genome Sequence of Bacteriophage Deep-Blue Infecting Emetic Bacillus cereus.</title>
        <authorList>
            <person name="Hock L."/>
            <person name="Gillis A."/>
            <person name="Mahillon J."/>
        </authorList>
    </citation>
    <scope>NUCLEOTIDE SEQUENCE [LARGE SCALE GENOMIC DNA]</scope>
</reference>
<dbReference type="Proteomes" id="UP000201785">
    <property type="component" value="Segment"/>
</dbReference>
<gene>
    <name evidence="2" type="ORF">Blue_052</name>
</gene>
<accession>A0A140HLL3</accession>
<dbReference type="GeneID" id="29081831"/>